<evidence type="ECO:0000313" key="4">
    <source>
        <dbReference type="Proteomes" id="UP000435243"/>
    </source>
</evidence>
<reference evidence="3 4" key="1">
    <citation type="submission" date="2019-12" db="EMBL/GenBank/DDBJ databases">
        <title>Genomic-based taxomic classification of the family Erythrobacteraceae.</title>
        <authorList>
            <person name="Xu L."/>
        </authorList>
    </citation>
    <scope>NUCLEOTIDE SEQUENCE [LARGE SCALE GENOMIC DNA]</scope>
    <source>
        <strain evidence="3 4">JCM 16339</strain>
    </source>
</reference>
<evidence type="ECO:0000313" key="3">
    <source>
        <dbReference type="EMBL" id="MXO88103.1"/>
    </source>
</evidence>
<evidence type="ECO:0000256" key="2">
    <source>
        <dbReference type="SAM" id="Phobius"/>
    </source>
</evidence>
<dbReference type="Proteomes" id="UP000435243">
    <property type="component" value="Unassembled WGS sequence"/>
</dbReference>
<dbReference type="EMBL" id="WTYY01000002">
    <property type="protein sequence ID" value="MXO88103.1"/>
    <property type="molecule type" value="Genomic_DNA"/>
</dbReference>
<dbReference type="OrthoDB" id="9805663at2"/>
<feature type="coiled-coil region" evidence="1">
    <location>
        <begin position="1437"/>
        <end position="1486"/>
    </location>
</feature>
<keyword evidence="1" id="KW-0175">Coiled coil</keyword>
<organism evidence="3 4">
    <name type="scientific">Alteraurantiacibacter aestuarii</name>
    <dbReference type="NCBI Taxonomy" id="650004"/>
    <lineage>
        <taxon>Bacteria</taxon>
        <taxon>Pseudomonadati</taxon>
        <taxon>Pseudomonadota</taxon>
        <taxon>Alphaproteobacteria</taxon>
        <taxon>Sphingomonadales</taxon>
        <taxon>Erythrobacteraceae</taxon>
        <taxon>Alteraurantiacibacter</taxon>
    </lineage>
</organism>
<gene>
    <name evidence="3" type="ORF">GRI32_05050</name>
</gene>
<keyword evidence="2" id="KW-0812">Transmembrane</keyword>
<keyword evidence="2" id="KW-0472">Membrane</keyword>
<name>A0A844ZKN8_9SPHN</name>
<accession>A0A844ZKN8</accession>
<dbReference type="RefSeq" id="WP_160590060.1">
    <property type="nucleotide sequence ID" value="NZ_BAAAFP010000002.1"/>
</dbReference>
<sequence length="2258" mass="246036">MTAPFLTVWTLSSGSADTLKYGLFDNGGLIEVCQWDEGSGGWSTALAFDTENGTGHSPPINAINLPGVVGFQFNSGINGMPNLGGSTFPQVPDPGLPHGYNGPYDFDEDDGAKSWAFSRLIQACGYPASFVRVTKKIGDAGNCCAYFRFPFRVPLLGNETGQSNYRHGAQSLPATIFDPDLLFEVATCGTVGLSQSGVRRRLASAAARAELATPAMRQLPYIAGTFRHQNNKLDLDGFACNAGGVAMLDGFASETGASDGHALNDEWIPSKSIRERQAVSLADGLWWAQKNKSFDHGDFPDLDDMIAGLAANPASNSRPVLAALAPASPHQNPVPDVDPVIGLLELAGLKTAKVDVPIASDALDGKARPFHYMHTRMVSDGGWTGLEWRRWVMLECTPDVRSPALIRVRQGEWDRQGNASNHDASRTCQHSTIWIEGLTDYHAADLWSRRVAEALREGNRQFADRSDFSLLPDLVGFVEPDAEGLVAPGKWVLQLNASEDWSDPVTLGPAQCQPQFAPGFVNTACLFKASDAVDRNGYFSSPLPVAGAQKLELAQLKFLSLGNHRGKTLAVDAIGSIDAGEKYLASWKLGTGWQLDEATDLSFLSSSRTTAKQQADTTSDAIRIGGLEIVQPVLDGDQSKFTISPARIAQRDRWSYEIDGAIRLSALAVNVVGQDGYAVPLELQPLVFASPLLGQASIVLRDRIASDQASRLIEIALEPHAGPLTEQAGPLTEQALPDEIDVTVIDASPMSIATVVTSRPGRASDTNAIVARWNPGEDRWRLIWAGATQMPEILLHLPPQGVAEAWERSAGYLPPDQIGHDSRVPARLPPPTRLRIESEERARQPLAPWNIRQILSETDSDLPGARMIEIVQLEALYGLEISRTLTSGIRIAELGGWRGNPREPQLSNERGRDMAWRKSVLAASTRLAIYDARHEQDVQAGLVIEDVNYGLRSKDRGGRYVQPTKSDWPQPNWWTAGEQGGILGGALAGFEIDEMIRALLRDSRNGHGEVERLMLSALGAWTRQKARFNNDLTLITPELEMGRVSEVRFERKGRIGALHHRAKHVIVYRRSMLPGLQFAGKGQQHHLGRPIVRKVEEYIEIEQPLRTYPDTVGATSLNSGPILGARFRSKRIPVEGSWAQALPRPKGSGPKGYSIPLWKRGLEADIYPRPVAEILIATDPERAEPEPAGRRIEDPERLNFYTITTVFGADGTPGDPSGNIDEWPLVYGLDFVDRSLDDPLSGGKLRNCNFSNPARPGAMLPPAQVTAPGLERFTLRLEPGPGVNLTYGRGEKPMMADLNTVTIMRAEKAPGAVPDDTIAKVEEVPHLANTIAELARDPSQNDPDALKGKLKAEVLKLKNLLPGKEQFTQMCAWVHRPSEELAQAESWLKNRTGQLPTKAQWDARADKTIRPVQELRRKIAALTPFDSFVRRKLSPIADEAREQVDALLGQFDRLKAEIETQINAARNVLESEAAELRGKAKILRTEIAVQGADIQAFLPRLRDEFGTRSVDLRARFEAALASADAGLLRAGSQLEANAKKIAKSVPKASLLLRGVAEQIGQQRVAMLDNGRVLSDRISQTTSQMDLLLADIASASGDGIEDLKAEALVILDQADSLLDLGKEPLKLVVDRLDALQEEIDRQGEEIRTKVLSDCEGAATAITDQLDIALAAISPPLDEATGKVLTQLDQIESQYEDATAYPQDLIGEVTGKLGELKAELASARTQVDTVSTEICAALASANEFLDALLALGKDAVADICAKIDAITDPVELKEKAEKLVLALRTGTDQIRQGVEDLIDGEFDPAKPQTLGEAVSLNLLRAAGAPPIVEQLVFNREKIAYHFERQYKEVVVTPVTAFVDQADRALRGVGLALPTLAIGDRLLAPADKIVKNLARESQDLLDEVKFKAKDVLKDFAGIKSMLPHVELDEKFAKAVKISHGYDQKRNSAWMQASIEYKSSRADLFRQEAFALTAEKLRLDAVARYERGLNGGEDRQVKASLVSDWVLEMGGIRVVRIRDAAIRYTPESGTSFDIDPGKIEFPGAMKLMTDLVSTMNGGEDDPLKIMIAQDENGRPIGLRSTYDLPPTIITIGAATALNVGMGVHLDLLIRDDFEIRTFAYFGRKASPFALIITWLGGGGYLEAEATHRPDTGKTTLAVTVSIGVTAGAGFSLGPLRGSVIVYAGFEAHYVSRGSAARLNISALIVINGSVTAWGFVTVSLTVRMQITYNGSKMLGHGYVKVQVKISRFYKKKFSRSFTYKLT</sequence>
<evidence type="ECO:0000256" key="1">
    <source>
        <dbReference type="SAM" id="Coils"/>
    </source>
</evidence>
<proteinExistence type="predicted"/>
<feature type="transmembrane region" description="Helical" evidence="2">
    <location>
        <begin position="2196"/>
        <end position="2218"/>
    </location>
</feature>
<protein>
    <submittedName>
        <fullName evidence="3">Uncharacterized protein</fullName>
    </submittedName>
</protein>
<keyword evidence="4" id="KW-1185">Reference proteome</keyword>
<comment type="caution">
    <text evidence="3">The sequence shown here is derived from an EMBL/GenBank/DDBJ whole genome shotgun (WGS) entry which is preliminary data.</text>
</comment>
<keyword evidence="2" id="KW-1133">Transmembrane helix</keyword>